<keyword evidence="1" id="KW-0175">Coiled coil</keyword>
<name>A0ABW1YTT4_9GAMM</name>
<organism evidence="2 3">
    <name type="scientific">Microbulbifer taiwanensis</name>
    <dbReference type="NCBI Taxonomy" id="986746"/>
    <lineage>
        <taxon>Bacteria</taxon>
        <taxon>Pseudomonadati</taxon>
        <taxon>Pseudomonadota</taxon>
        <taxon>Gammaproteobacteria</taxon>
        <taxon>Cellvibrionales</taxon>
        <taxon>Microbulbiferaceae</taxon>
        <taxon>Microbulbifer</taxon>
    </lineage>
</organism>
<reference evidence="3" key="1">
    <citation type="journal article" date="2019" name="Int. J. Syst. Evol. Microbiol.">
        <title>The Global Catalogue of Microorganisms (GCM) 10K type strain sequencing project: providing services to taxonomists for standard genome sequencing and annotation.</title>
        <authorList>
            <consortium name="The Broad Institute Genomics Platform"/>
            <consortium name="The Broad Institute Genome Sequencing Center for Infectious Disease"/>
            <person name="Wu L."/>
            <person name="Ma J."/>
        </authorList>
    </citation>
    <scope>NUCLEOTIDE SEQUENCE [LARGE SCALE GENOMIC DNA]</scope>
    <source>
        <strain evidence="3">CGMCC 1.13718</strain>
    </source>
</reference>
<evidence type="ECO:0000313" key="2">
    <source>
        <dbReference type="EMBL" id="MFC6635522.1"/>
    </source>
</evidence>
<evidence type="ECO:0000256" key="1">
    <source>
        <dbReference type="SAM" id="Coils"/>
    </source>
</evidence>
<feature type="coiled-coil region" evidence="1">
    <location>
        <begin position="218"/>
        <end position="266"/>
    </location>
</feature>
<evidence type="ECO:0000313" key="3">
    <source>
        <dbReference type="Proteomes" id="UP001596425"/>
    </source>
</evidence>
<gene>
    <name evidence="2" type="ORF">ACFQBM_19805</name>
</gene>
<dbReference type="EMBL" id="JBHSVR010000001">
    <property type="protein sequence ID" value="MFC6635522.1"/>
    <property type="molecule type" value="Genomic_DNA"/>
</dbReference>
<dbReference type="RefSeq" id="WP_193193671.1">
    <property type="nucleotide sequence ID" value="NZ_JACZFR010000049.1"/>
</dbReference>
<protein>
    <recommendedName>
        <fullName evidence="4">FkbM family methyltransferase</fullName>
    </recommendedName>
</protein>
<sequence length="312" mass="34862">MLGTQVLDYVKDKLLLSGVPAGSIVHVGCGANVEIDFYVDMRFQEVYLFDASEEVCNQLEFSTAAHAGVHIRHAVVADTNGRRKIHRTNNQDFDSLEDPGKLTDFFPNLKVVATEDVETVALGKVLQQAAADEERFNVLIAEIGGDSCKLFQTVSAIDLQRFSILIIKRANLNVGSSVSGGGLDSCLEKKYFNLEFQDESEYPFSCRIYLRNEDAIHIEALSAERDQLKAEKNKIDKILVKAQADLDDLRKQYGNLRREKARQNGVMVQVAQRLQSASDQYLKLVEKYPELRELGETVFLPVMGGVPEGKTE</sequence>
<proteinExistence type="predicted"/>
<dbReference type="Proteomes" id="UP001596425">
    <property type="component" value="Unassembled WGS sequence"/>
</dbReference>
<evidence type="ECO:0008006" key="4">
    <source>
        <dbReference type="Google" id="ProtNLM"/>
    </source>
</evidence>
<comment type="caution">
    <text evidence="2">The sequence shown here is derived from an EMBL/GenBank/DDBJ whole genome shotgun (WGS) entry which is preliminary data.</text>
</comment>
<accession>A0ABW1YTT4</accession>
<keyword evidence="3" id="KW-1185">Reference proteome</keyword>